<dbReference type="Gene3D" id="2.60.40.60">
    <property type="entry name" value="Cadherins"/>
    <property type="match status" value="1"/>
</dbReference>
<keyword evidence="3" id="KW-1185">Reference proteome</keyword>
<name>A0A0H0XT14_9SPHN</name>
<dbReference type="PROSITE" id="PS50268">
    <property type="entry name" value="CADHERIN_2"/>
    <property type="match status" value="1"/>
</dbReference>
<dbReference type="GO" id="GO:0005509">
    <property type="term" value="F:calcium ion binding"/>
    <property type="evidence" value="ECO:0007669"/>
    <property type="project" value="InterPro"/>
</dbReference>
<dbReference type="RefSeq" id="WP_047093234.1">
    <property type="nucleotide sequence ID" value="NZ_LBHU01000002.1"/>
</dbReference>
<dbReference type="STRING" id="874156.GCA_001021555_02034"/>
<feature type="domain" description="Cadherin" evidence="1">
    <location>
        <begin position="64"/>
        <end position="153"/>
    </location>
</feature>
<dbReference type="Gene3D" id="2.120.10.30">
    <property type="entry name" value="TolB, C-terminal domain"/>
    <property type="match status" value="1"/>
</dbReference>
<dbReference type="PATRIC" id="fig|874156.12.peg.1326"/>
<evidence type="ECO:0000313" key="2">
    <source>
        <dbReference type="EMBL" id="KLI63420.1"/>
    </source>
</evidence>
<comment type="caution">
    <text evidence="2">The sequence shown here is derived from an EMBL/GenBank/DDBJ whole genome shotgun (WGS) entry which is preliminary data.</text>
</comment>
<dbReference type="EMBL" id="LBHU01000002">
    <property type="protein sequence ID" value="KLI63420.1"/>
    <property type="molecule type" value="Genomic_DNA"/>
</dbReference>
<organism evidence="2 3">
    <name type="scientific">Aurantiacibacter marinus</name>
    <dbReference type="NCBI Taxonomy" id="874156"/>
    <lineage>
        <taxon>Bacteria</taxon>
        <taxon>Pseudomonadati</taxon>
        <taxon>Pseudomonadota</taxon>
        <taxon>Alphaproteobacteria</taxon>
        <taxon>Sphingomonadales</taxon>
        <taxon>Erythrobacteraceae</taxon>
        <taxon>Aurantiacibacter</taxon>
    </lineage>
</organism>
<evidence type="ECO:0000259" key="1">
    <source>
        <dbReference type="PROSITE" id="PS50268"/>
    </source>
</evidence>
<proteinExistence type="predicted"/>
<protein>
    <recommendedName>
        <fullName evidence="1">Cadherin domain-containing protein</fullName>
    </recommendedName>
</protein>
<gene>
    <name evidence="2" type="ORF">AAV99_06430</name>
</gene>
<dbReference type="InterPro" id="IPR002126">
    <property type="entry name" value="Cadherin-like_dom"/>
</dbReference>
<dbReference type="Proteomes" id="UP000053455">
    <property type="component" value="Unassembled WGS sequence"/>
</dbReference>
<dbReference type="GO" id="GO:0007156">
    <property type="term" value="P:homophilic cell adhesion via plasma membrane adhesion molecules"/>
    <property type="evidence" value="ECO:0007669"/>
    <property type="project" value="InterPro"/>
</dbReference>
<dbReference type="OrthoDB" id="9773411at2"/>
<dbReference type="InterPro" id="IPR011042">
    <property type="entry name" value="6-blade_b-propeller_TolB-like"/>
</dbReference>
<dbReference type="GO" id="GO:0016020">
    <property type="term" value="C:membrane"/>
    <property type="evidence" value="ECO:0007669"/>
    <property type="project" value="InterPro"/>
</dbReference>
<dbReference type="SUPFAM" id="SSF69322">
    <property type="entry name" value="Tricorn protease domain 2"/>
    <property type="match status" value="1"/>
</dbReference>
<accession>A0A0H0XT14</accession>
<sequence length="476" mass="50151">MTNAKFRAGVAGVCLVLAGCGGGSSGSGTRSNGGGGAANVAPSFTSPSTVSFIESQTFTDDRAVVQLSAADPDSGSLVFSFVAGKDAALFSFVNAPGRIAFNQAPSFETPRDANGDNVYEVDVSVSDGMATTRQSLRITLTNSTENLLFSEVATGLGANGRIAYLPDEDRILVVDEQGNMARVDARTGAITRAANRIAFGGGRIIDMAADQLSTNNEKFHVLASDGSHVRLLETRYDTGATTLIWEYRSPAPIEASIGLRGSQVLVALGDAGSAAAAQDPDDPRGNVILMAQGSTTANPGVIINIPVTVGWGLHDPIFPLAGNIGDWTIDRGERFNEISQGGFELSQSRANFEWPIRDGLTNVGFAGTVQGDRVAPRIVQEIGVGGAGRWLDAADSLQGDGWFGVWVIGDANGNIWTWDRNNSGPLELRNVDFEITNPAATRAFVSIDEGDFDVGTAIPIYMLRADGRLFKADLQR</sequence>
<reference evidence="2 3" key="1">
    <citation type="submission" date="2015-04" db="EMBL/GenBank/DDBJ databases">
        <title>The draft genome sequence of Erythrobacter marinus HWDM-33.</title>
        <authorList>
            <person name="Zhuang L."/>
            <person name="Liu Y."/>
            <person name="Shao Z."/>
        </authorList>
    </citation>
    <scope>NUCLEOTIDE SEQUENCE [LARGE SCALE GENOMIC DNA]</scope>
    <source>
        <strain evidence="2 3">HWDM-33</strain>
    </source>
</reference>
<dbReference type="AlphaFoldDB" id="A0A0H0XT14"/>
<dbReference type="PROSITE" id="PS51257">
    <property type="entry name" value="PROKAR_LIPOPROTEIN"/>
    <property type="match status" value="1"/>
</dbReference>
<evidence type="ECO:0000313" key="3">
    <source>
        <dbReference type="Proteomes" id="UP000053455"/>
    </source>
</evidence>